<dbReference type="Proteomes" id="UP000199187">
    <property type="component" value="Unassembled WGS sequence"/>
</dbReference>
<protein>
    <submittedName>
        <fullName evidence="1">Uncharacterized protein</fullName>
    </submittedName>
</protein>
<gene>
    <name evidence="1" type="ORF">SAMN05192562_107166</name>
</gene>
<dbReference type="RefSeq" id="WP_244316573.1">
    <property type="nucleotide sequence ID" value="NZ_CP045300.1"/>
</dbReference>
<name>A0A1I7DY95_9ENTR</name>
<dbReference type="EMBL" id="FPAU01000007">
    <property type="protein sequence ID" value="SFU16586.1"/>
    <property type="molecule type" value="Genomic_DNA"/>
</dbReference>
<accession>A0A1I7DY95</accession>
<proteinExistence type="predicted"/>
<sequence>MKFITLRQELYINNVKVIFKEQGDFFILQGTDGLYICMIWPAGHRDEEKCFKLKDDDLIKYPDCQDMVFLAKEIRSNYKSYKAQEVPVPEF</sequence>
<organism evidence="1 2">
    <name type="scientific">Kosakonia arachidis</name>
    <dbReference type="NCBI Taxonomy" id="551989"/>
    <lineage>
        <taxon>Bacteria</taxon>
        <taxon>Pseudomonadati</taxon>
        <taxon>Pseudomonadota</taxon>
        <taxon>Gammaproteobacteria</taxon>
        <taxon>Enterobacterales</taxon>
        <taxon>Enterobacteriaceae</taxon>
        <taxon>Kosakonia</taxon>
    </lineage>
</organism>
<reference evidence="2" key="1">
    <citation type="submission" date="2016-10" db="EMBL/GenBank/DDBJ databases">
        <authorList>
            <person name="Varghese N."/>
            <person name="Submissions S."/>
        </authorList>
    </citation>
    <scope>NUCLEOTIDE SEQUENCE [LARGE SCALE GENOMIC DNA]</scope>
    <source>
        <strain evidence="2">Ah-143</strain>
    </source>
</reference>
<keyword evidence="2" id="KW-1185">Reference proteome</keyword>
<evidence type="ECO:0000313" key="1">
    <source>
        <dbReference type="EMBL" id="SFU16586.1"/>
    </source>
</evidence>
<evidence type="ECO:0000313" key="2">
    <source>
        <dbReference type="Proteomes" id="UP000199187"/>
    </source>
</evidence>
<dbReference type="AlphaFoldDB" id="A0A1I7DY95"/>